<evidence type="ECO:0000313" key="3">
    <source>
        <dbReference type="Proteomes" id="UP000018720"/>
    </source>
</evidence>
<evidence type="ECO:0000313" key="2">
    <source>
        <dbReference type="EMBL" id="EJZ43523.1"/>
    </source>
</evidence>
<keyword evidence="1" id="KW-1133">Transmembrane helix</keyword>
<feature type="transmembrane region" description="Helical" evidence="1">
    <location>
        <begin position="33"/>
        <end position="55"/>
    </location>
</feature>
<gene>
    <name evidence="2" type="ORF">LEP1GSC178_3147</name>
</gene>
<accession>A0ABN0HCU0</accession>
<keyword evidence="1" id="KW-0472">Membrane</keyword>
<keyword evidence="3" id="KW-1185">Reference proteome</keyword>
<dbReference type="Proteomes" id="UP000018720">
    <property type="component" value="Unassembled WGS sequence"/>
</dbReference>
<dbReference type="RefSeq" id="WP_008591553.1">
    <property type="nucleotide sequence ID" value="NZ_AHOM02000004.1"/>
</dbReference>
<sequence length="222" mass="26339">MNYLKGMYSYCLNFFNDYVKTEPEVLAQNVKKFLIISIIGEVILIIFYVILNLVITYTTNYEDVVALNIRMRYLFEQREVSPFLYSMNTYPYTVFWGAFFIILFQIISIFSRWGLIRLFSEKHTDLGRVALVEIHSFSRFFFSLFPLLLIAKIFPQSWKLQLLPLIFYVSVYMLTILFGAFFYLKRWISVTNVVLDQPTGRSIITWSFPLLIVGFLIWIAYS</sequence>
<dbReference type="EMBL" id="AHOM02000004">
    <property type="protein sequence ID" value="EJZ43523.1"/>
    <property type="molecule type" value="Genomic_DNA"/>
</dbReference>
<evidence type="ECO:0000256" key="1">
    <source>
        <dbReference type="SAM" id="Phobius"/>
    </source>
</evidence>
<comment type="caution">
    <text evidence="2">The sequence shown here is derived from an EMBL/GenBank/DDBJ whole genome shotgun (WGS) entry which is preliminary data.</text>
</comment>
<feature type="transmembrane region" description="Helical" evidence="1">
    <location>
        <begin position="136"/>
        <end position="154"/>
    </location>
</feature>
<evidence type="ECO:0008006" key="4">
    <source>
        <dbReference type="Google" id="ProtNLM"/>
    </source>
</evidence>
<feature type="transmembrane region" description="Helical" evidence="1">
    <location>
        <begin position="94"/>
        <end position="115"/>
    </location>
</feature>
<feature type="transmembrane region" description="Helical" evidence="1">
    <location>
        <begin position="160"/>
        <end position="183"/>
    </location>
</feature>
<name>A0ABN0HCU0_9LEPT</name>
<keyword evidence="1" id="KW-0812">Transmembrane</keyword>
<reference evidence="2 3" key="1">
    <citation type="submission" date="2012-08" db="EMBL/GenBank/DDBJ databases">
        <authorList>
            <person name="Harkins D.M."/>
            <person name="Durkin A.S."/>
            <person name="Selengut J.D."/>
            <person name="Sanka R."/>
            <person name="DePew J."/>
            <person name="Purushe J."/>
            <person name="Matthias M.A."/>
            <person name="Vinetz J.M."/>
            <person name="Sutton G.G."/>
            <person name="Nelson W.C."/>
            <person name="Fouts D.E."/>
        </authorList>
    </citation>
    <scope>NUCLEOTIDE SEQUENCE [LARGE SCALE GENOMIC DNA]</scope>
    <source>
        <strain evidence="2 3">MMD4847</strain>
    </source>
</reference>
<protein>
    <recommendedName>
        <fullName evidence="4">Yip1 domain-containing protein</fullName>
    </recommendedName>
</protein>
<organism evidence="2 3">
    <name type="scientific">Leptospira licerasiae str. MMD4847</name>
    <dbReference type="NCBI Taxonomy" id="1049971"/>
    <lineage>
        <taxon>Bacteria</taxon>
        <taxon>Pseudomonadati</taxon>
        <taxon>Spirochaetota</taxon>
        <taxon>Spirochaetia</taxon>
        <taxon>Leptospirales</taxon>
        <taxon>Leptospiraceae</taxon>
        <taxon>Leptospira</taxon>
    </lineage>
</organism>
<proteinExistence type="predicted"/>
<feature type="transmembrane region" description="Helical" evidence="1">
    <location>
        <begin position="203"/>
        <end position="221"/>
    </location>
</feature>